<accession>A0A9D2SYJ5</accession>
<dbReference type="Proteomes" id="UP000823894">
    <property type="component" value="Unassembled WGS sequence"/>
</dbReference>
<name>A0A9D2SYJ5_9FIRM</name>
<gene>
    <name evidence="2" type="ORF">H9757_06070</name>
</gene>
<protein>
    <submittedName>
        <fullName evidence="2">RNHCP domain-containing protein</fullName>
    </submittedName>
</protein>
<comment type="caution">
    <text evidence="2">The sequence shown here is derived from an EMBL/GenBank/DDBJ whole genome shotgun (WGS) entry which is preliminary data.</text>
</comment>
<organism evidence="2 3">
    <name type="scientific">Candidatus Mediterraneibacter faecigallinarum</name>
    <dbReference type="NCBI Taxonomy" id="2838669"/>
    <lineage>
        <taxon>Bacteria</taxon>
        <taxon>Bacillati</taxon>
        <taxon>Bacillota</taxon>
        <taxon>Clostridia</taxon>
        <taxon>Lachnospirales</taxon>
        <taxon>Lachnospiraceae</taxon>
        <taxon>Mediterraneibacter</taxon>
    </lineage>
</organism>
<evidence type="ECO:0000259" key="1">
    <source>
        <dbReference type="Pfam" id="PF12647"/>
    </source>
</evidence>
<reference evidence="2" key="1">
    <citation type="journal article" date="2021" name="PeerJ">
        <title>Extensive microbial diversity within the chicken gut microbiome revealed by metagenomics and culture.</title>
        <authorList>
            <person name="Gilroy R."/>
            <person name="Ravi A."/>
            <person name="Getino M."/>
            <person name="Pursley I."/>
            <person name="Horton D.L."/>
            <person name="Alikhan N.F."/>
            <person name="Baker D."/>
            <person name="Gharbi K."/>
            <person name="Hall N."/>
            <person name="Watson M."/>
            <person name="Adriaenssens E.M."/>
            <person name="Foster-Nyarko E."/>
            <person name="Jarju S."/>
            <person name="Secka A."/>
            <person name="Antonio M."/>
            <person name="Oren A."/>
            <person name="Chaudhuri R.R."/>
            <person name="La Ragione R."/>
            <person name="Hildebrand F."/>
            <person name="Pallen M.J."/>
        </authorList>
    </citation>
    <scope>NUCLEOTIDE SEQUENCE</scope>
    <source>
        <strain evidence="2">ChiGjej1B1-1692</strain>
    </source>
</reference>
<feature type="domain" description="RNHCP" evidence="1">
    <location>
        <begin position="10"/>
        <end position="91"/>
    </location>
</feature>
<dbReference type="Pfam" id="PF12647">
    <property type="entry name" value="RNHCP"/>
    <property type="match status" value="1"/>
</dbReference>
<evidence type="ECO:0000313" key="2">
    <source>
        <dbReference type="EMBL" id="HJC38610.1"/>
    </source>
</evidence>
<dbReference type="EMBL" id="DWWK01000089">
    <property type="protein sequence ID" value="HJC38610.1"/>
    <property type="molecule type" value="Genomic_DNA"/>
</dbReference>
<dbReference type="InterPro" id="IPR024439">
    <property type="entry name" value="RNHCP"/>
</dbReference>
<evidence type="ECO:0000313" key="3">
    <source>
        <dbReference type="Proteomes" id="UP000823894"/>
    </source>
</evidence>
<sequence>MKGKEKASLYQCLNCGWTMPAEEQGEEPDHCPNCLSSIHREDREGIECGGILEPVGIWVRSENEWEIVQRCRFCGEMRTSPMTEQDNRIKILSIASKPISAPPFPLERIEELTRIMGGSGDTGGNRK</sequence>
<dbReference type="AlphaFoldDB" id="A0A9D2SYJ5"/>
<reference evidence="2" key="2">
    <citation type="submission" date="2021-04" db="EMBL/GenBank/DDBJ databases">
        <authorList>
            <person name="Gilroy R."/>
        </authorList>
    </citation>
    <scope>NUCLEOTIDE SEQUENCE</scope>
    <source>
        <strain evidence="2">ChiGjej1B1-1692</strain>
    </source>
</reference>
<proteinExistence type="predicted"/>